<feature type="compositionally biased region" description="Basic and acidic residues" evidence="1">
    <location>
        <begin position="462"/>
        <end position="496"/>
    </location>
</feature>
<name>A0ABT0G4G1_9ACTN</name>
<dbReference type="EMBL" id="JAKRKC020000002">
    <property type="protein sequence ID" value="MCK2219482.1"/>
    <property type="molecule type" value="Genomic_DNA"/>
</dbReference>
<evidence type="ECO:0000313" key="2">
    <source>
        <dbReference type="EMBL" id="MCK2219482.1"/>
    </source>
</evidence>
<sequence length="532" mass="56648">MATADIGDHVSERATMDVPSEHLVKGENTVEIVVGAIASSCGQNYDDFVLSDVGLELLGEVADGEDNPYTLSFGDGSCGTNTTLLKRVTLTFFLRSDPKATTGLAADVDTTALSNGEHVLTAATASGAAARNTVTVNNAPAGAPRVLPVDGTLASGVEPVFAHVPAAGDGGVRSLTVDDAEPPARATLGTGAALLSFDVGADGIEDKYDDHLLVNGKRVDLGGTYTGRRVTVAIPARHLVPGDNVIKLVAGDYKDSCGVNRDDFTVSGLALVLDGATVTGQDVREAYRMGDGACGDDQAALREAELRWTIDAPPVRVGPTLGSGDATLSFTVGSNSIEARYQNYVLVNGQKIVLDGDFVSRRVDLTDQAPQQALRHPQQPGRVERLQRPAEHVVPEPVRGRPLLRVHEQPLELVGVRGQQRGELRDRDGQDAHHAQQYQNDDEEGHRDLQPARRPLGGEPAAHGRDGDHQDQGQHHRADDRADLTQAEQGDHRAGDADQDDERPGKGLISHPRFLPRARGGSRRFDGSRDRT</sequence>
<feature type="compositionally biased region" description="Basic and acidic residues" evidence="1">
    <location>
        <begin position="382"/>
        <end position="394"/>
    </location>
</feature>
<evidence type="ECO:0000313" key="3">
    <source>
        <dbReference type="Proteomes" id="UP001317259"/>
    </source>
</evidence>
<keyword evidence="3" id="KW-1185">Reference proteome</keyword>
<accession>A0ABT0G4G1</accession>
<dbReference type="Proteomes" id="UP001317259">
    <property type="component" value="Unassembled WGS sequence"/>
</dbReference>
<feature type="region of interest" description="Disordered" evidence="1">
    <location>
        <begin position="369"/>
        <end position="401"/>
    </location>
</feature>
<dbReference type="RefSeq" id="WP_247815640.1">
    <property type="nucleotide sequence ID" value="NZ_JAKRKC020000002.1"/>
</dbReference>
<feature type="compositionally biased region" description="Basic and acidic residues" evidence="1">
    <location>
        <begin position="420"/>
        <end position="434"/>
    </location>
</feature>
<protein>
    <submittedName>
        <fullName evidence="2">Uncharacterized protein</fullName>
    </submittedName>
</protein>
<evidence type="ECO:0000256" key="1">
    <source>
        <dbReference type="SAM" id="MobiDB-lite"/>
    </source>
</evidence>
<gene>
    <name evidence="2" type="ORF">MF672_037655</name>
</gene>
<organism evidence="2 3">
    <name type="scientific">Actinomadura luzonensis</name>
    <dbReference type="NCBI Taxonomy" id="2805427"/>
    <lineage>
        <taxon>Bacteria</taxon>
        <taxon>Bacillati</taxon>
        <taxon>Actinomycetota</taxon>
        <taxon>Actinomycetes</taxon>
        <taxon>Streptosporangiales</taxon>
        <taxon>Thermomonosporaceae</taxon>
        <taxon>Actinomadura</taxon>
    </lineage>
</organism>
<comment type="caution">
    <text evidence="2">The sequence shown here is derived from an EMBL/GenBank/DDBJ whole genome shotgun (WGS) entry which is preliminary data.</text>
</comment>
<feature type="compositionally biased region" description="Basic and acidic residues" evidence="1">
    <location>
        <begin position="523"/>
        <end position="532"/>
    </location>
</feature>
<feature type="region of interest" description="Disordered" evidence="1">
    <location>
        <begin position="414"/>
        <end position="532"/>
    </location>
</feature>
<proteinExistence type="predicted"/>
<reference evidence="2 3" key="1">
    <citation type="submission" date="2022-04" db="EMBL/GenBank/DDBJ databases">
        <title>Genome draft of Actinomadura sp. ATCC 31491.</title>
        <authorList>
            <person name="Shi X."/>
            <person name="Du Y."/>
        </authorList>
    </citation>
    <scope>NUCLEOTIDE SEQUENCE [LARGE SCALE GENOMIC DNA]</scope>
    <source>
        <strain evidence="2 3">ATCC 31491</strain>
    </source>
</reference>